<dbReference type="Pfam" id="PF06224">
    <property type="entry name" value="AlkZ-like"/>
    <property type="match status" value="1"/>
</dbReference>
<dbReference type="PANTHER" id="PTHR38479:SF2">
    <property type="entry name" value="WINGED HELIX DNA-BINDING DOMAIN-CONTAINING PROTEIN"/>
    <property type="match status" value="1"/>
</dbReference>
<sequence>MMRVLSNSEIAQSRLSNSGLLHMKFSSAPVASRALFGIQSQYQQFGEISLFNRVNDLTKADLQQDYDQKRLIKIWGQRMTVHMYTPSDWFFIHNVYASRNNWIKKHTGTLGRDLETLLEEMEQLLLSEEKIPKEAFAKLFGEQAKDLMIWGGVFIQGSLDGKLFCVPESPKTRYYSHRYWIDSETEESWLSTPRQQTGIEAMMDRYFTAYGPATVHDFKHWAGLPKFEIQSTLDKILPTYFCYIGEDGKNYYSKTEIVPVPEQEKPILLGKFDPLFVSYGKKNWLANEKETSLIWRSAGHIEAVLILNGHFYGTWRYKITGNRIVFHFYLSKKLFKKDQKQVEQQAMKLAAFLCKDYEGCTFEQI</sequence>
<evidence type="ECO:0000313" key="1">
    <source>
        <dbReference type="EMBL" id="EFR98968.1"/>
    </source>
</evidence>
<comment type="caution">
    <text evidence="1">The sequence shown here is derived from an EMBL/GenBank/DDBJ whole genome shotgun (WGS) entry which is preliminary data.</text>
</comment>
<proteinExistence type="predicted"/>
<accession>E3ZTR8</accession>
<dbReference type="HOGENOM" id="CLU_069364_0_0_9"/>
<dbReference type="PANTHER" id="PTHR38479">
    <property type="entry name" value="LMO0824 PROTEIN"/>
    <property type="match status" value="1"/>
</dbReference>
<dbReference type="AlphaFoldDB" id="E3ZTR8"/>
<reference evidence="1" key="1">
    <citation type="journal article" date="2010" name="Microbiol. Resour. Announc.">
        <title>Comparative genomics of the bacterial genus Listeria: Genome evolution is characterized by limited gene acquisition and limited gene loss.</title>
        <authorList>
            <person name="den Bakker H.C."/>
            <person name="Cummings C.A."/>
            <person name="Ferreira V."/>
            <person name="Vatta P."/>
            <person name="Orsi R.H."/>
            <person name="Degoricija L."/>
            <person name="Barker M."/>
            <person name="Petrauskene O."/>
            <person name="Furtado M.R."/>
            <person name="Wiedmann M."/>
        </authorList>
    </citation>
    <scope>NUCLEOTIDE SEQUENCE [LARGE SCALE GENOMIC DNA]</scope>
    <source>
        <strain evidence="1">FSL N1-067</strain>
    </source>
</reference>
<dbReference type="Proteomes" id="UP000004302">
    <property type="component" value="Chromosome"/>
</dbReference>
<dbReference type="PATRIC" id="fig|702453.3.peg.2466"/>
<organism evidence="1">
    <name type="scientific">Listeria seeligeri FSL N1-067</name>
    <dbReference type="NCBI Taxonomy" id="702453"/>
    <lineage>
        <taxon>Bacteria</taxon>
        <taxon>Bacillati</taxon>
        <taxon>Bacillota</taxon>
        <taxon>Bacilli</taxon>
        <taxon>Bacillales</taxon>
        <taxon>Listeriaceae</taxon>
        <taxon>Listeria</taxon>
    </lineage>
</organism>
<dbReference type="EMBL" id="ADXJ01000973">
    <property type="protein sequence ID" value="EFR98968.1"/>
    <property type="molecule type" value="Genomic_DNA"/>
</dbReference>
<protein>
    <recommendedName>
        <fullName evidence="2">Winged helix DNA-binding domain-containing protein</fullName>
    </recommendedName>
</protein>
<name>E3ZTR8_LISSE</name>
<gene>
    <name evidence="1" type="ORF">NT03LS_2938</name>
</gene>
<dbReference type="InterPro" id="IPR009351">
    <property type="entry name" value="AlkZ-like"/>
</dbReference>
<evidence type="ECO:0008006" key="2">
    <source>
        <dbReference type="Google" id="ProtNLM"/>
    </source>
</evidence>